<feature type="domain" description="Somatostatin/Cortistatin C-terminal" evidence="11">
    <location>
        <begin position="110"/>
        <end position="126"/>
    </location>
</feature>
<evidence type="ECO:0000256" key="1">
    <source>
        <dbReference type="ARBA" id="ARBA00003524"/>
    </source>
</evidence>
<keyword evidence="6" id="KW-0372">Hormone</keyword>
<evidence type="ECO:0000256" key="5">
    <source>
        <dbReference type="ARBA" id="ARBA00022685"/>
    </source>
</evidence>
<dbReference type="STRING" id="409849.ENSPMGP00000000770"/>
<evidence type="ECO:0000256" key="2">
    <source>
        <dbReference type="ARBA" id="ARBA00004613"/>
    </source>
</evidence>
<dbReference type="GO" id="GO:0030334">
    <property type="term" value="P:regulation of cell migration"/>
    <property type="evidence" value="ECO:0007669"/>
    <property type="project" value="TreeGrafter"/>
</dbReference>
<comment type="subcellular location">
    <subcellularLocation>
        <location evidence="2">Secreted</location>
    </subcellularLocation>
</comment>
<evidence type="ECO:0000256" key="8">
    <source>
        <dbReference type="ARBA" id="ARBA00039198"/>
    </source>
</evidence>
<accession>A0A3B3Z853</accession>
<keyword evidence="13" id="KW-1185">Reference proteome</keyword>
<feature type="chain" id="PRO_5017461886" description="Somatostatin-2" evidence="10">
    <location>
        <begin position="25"/>
        <end position="126"/>
    </location>
</feature>
<dbReference type="Pfam" id="PF03002">
    <property type="entry name" value="Somatostatin"/>
    <property type="match status" value="1"/>
</dbReference>
<dbReference type="AlphaFoldDB" id="A0A3B3Z853"/>
<dbReference type="Proteomes" id="UP000261520">
    <property type="component" value="Unplaced"/>
</dbReference>
<organism evidence="12 13">
    <name type="scientific">Periophthalmus magnuspinnatus</name>
    <dbReference type="NCBI Taxonomy" id="409849"/>
    <lineage>
        <taxon>Eukaryota</taxon>
        <taxon>Metazoa</taxon>
        <taxon>Chordata</taxon>
        <taxon>Craniata</taxon>
        <taxon>Vertebrata</taxon>
        <taxon>Euteleostomi</taxon>
        <taxon>Actinopterygii</taxon>
        <taxon>Neopterygii</taxon>
        <taxon>Teleostei</taxon>
        <taxon>Neoteleostei</taxon>
        <taxon>Acanthomorphata</taxon>
        <taxon>Gobiaria</taxon>
        <taxon>Gobiiformes</taxon>
        <taxon>Gobioidei</taxon>
        <taxon>Gobiidae</taxon>
        <taxon>Oxudercinae</taxon>
        <taxon>Periophthalmus</taxon>
    </lineage>
</organism>
<reference evidence="12" key="1">
    <citation type="submission" date="2025-08" db="UniProtKB">
        <authorList>
            <consortium name="Ensembl"/>
        </authorList>
    </citation>
    <scope>IDENTIFICATION</scope>
</reference>
<keyword evidence="7" id="KW-1015">Disulfide bond</keyword>
<feature type="signal peptide" evidence="10">
    <location>
        <begin position="1"/>
        <end position="24"/>
    </location>
</feature>
<evidence type="ECO:0000259" key="11">
    <source>
        <dbReference type="Pfam" id="PF03002"/>
    </source>
</evidence>
<dbReference type="PANTHER" id="PTHR10558:SF6">
    <property type="entry name" value="SOMATOSTATIN 1, TANDEM DUPLICATE 2"/>
    <property type="match status" value="1"/>
</dbReference>
<evidence type="ECO:0000256" key="3">
    <source>
        <dbReference type="ARBA" id="ARBA00008327"/>
    </source>
</evidence>
<dbReference type="Ensembl" id="ENSPMGT00000000810.1">
    <property type="protein sequence ID" value="ENSPMGP00000000770.1"/>
    <property type="gene ID" value="ENSPMGG00000000699.1"/>
</dbReference>
<dbReference type="GO" id="GO:0005615">
    <property type="term" value="C:extracellular space"/>
    <property type="evidence" value="ECO:0007669"/>
    <property type="project" value="TreeGrafter"/>
</dbReference>
<evidence type="ECO:0000313" key="12">
    <source>
        <dbReference type="Ensembl" id="ENSPMGP00000000770.1"/>
    </source>
</evidence>
<comment type="function">
    <text evidence="1">Somatostatin inhibits the release of somatotropin.</text>
</comment>
<dbReference type="InterPro" id="IPR018142">
    <property type="entry name" value="Somatostatin/Cortistatin_C"/>
</dbReference>
<keyword evidence="4" id="KW-0964">Secreted</keyword>
<evidence type="ECO:0000256" key="9">
    <source>
        <dbReference type="ARBA" id="ARBA00043047"/>
    </source>
</evidence>
<reference evidence="12" key="2">
    <citation type="submission" date="2025-09" db="UniProtKB">
        <authorList>
            <consortium name="Ensembl"/>
        </authorList>
    </citation>
    <scope>IDENTIFICATION</scope>
</reference>
<sequence length="126" mass="14015">MQCMRGSLLFFSMLLLALTSKANQSPVPEDLGQDLDQDIDMELTRHRLLQRARNSGLLAQVTSRAVEDLLLAQMSLPEANAPKPPLAKESMGHVTLQRSVESNNNLPSMERKAGCKNFYWKGKTAC</sequence>
<keyword evidence="5" id="KW-0165">Cleavage on pair of basic residues</keyword>
<dbReference type="GO" id="GO:0005179">
    <property type="term" value="F:hormone activity"/>
    <property type="evidence" value="ECO:0007669"/>
    <property type="project" value="UniProtKB-KW"/>
</dbReference>
<evidence type="ECO:0000256" key="4">
    <source>
        <dbReference type="ARBA" id="ARBA00022525"/>
    </source>
</evidence>
<evidence type="ECO:0000313" key="13">
    <source>
        <dbReference type="Proteomes" id="UP000261520"/>
    </source>
</evidence>
<name>A0A3B3Z853_9GOBI</name>
<evidence type="ECO:0000256" key="6">
    <source>
        <dbReference type="ARBA" id="ARBA00022702"/>
    </source>
</evidence>
<protein>
    <recommendedName>
        <fullName evidence="8">Somatostatin-2</fullName>
    </recommendedName>
    <alternativeName>
        <fullName evidence="9">Somatostatin II</fullName>
    </alternativeName>
</protein>
<evidence type="ECO:0000256" key="7">
    <source>
        <dbReference type="ARBA" id="ARBA00023157"/>
    </source>
</evidence>
<comment type="similarity">
    <text evidence="3">Belongs to the somatostatin family.</text>
</comment>
<evidence type="ECO:0000256" key="10">
    <source>
        <dbReference type="SAM" id="SignalP"/>
    </source>
</evidence>
<proteinExistence type="inferred from homology"/>
<keyword evidence="10" id="KW-0732">Signal</keyword>
<dbReference type="PANTHER" id="PTHR10558">
    <property type="entry name" value="SOMATOSTATIN"/>
    <property type="match status" value="1"/>
</dbReference>
<dbReference type="InterPro" id="IPR004250">
    <property type="entry name" value="Somatostatin"/>
</dbReference>